<sequence>MKYYYYGCLIIAALLSGCGQKIHTATITSPITRIVATVYAVQTETDSVTCHQLPDARSLVVTPLHKHQQVDLVSLQGSMEQHGEEYWLHVYPRDTIHTPCYVNVRYLMPLAG</sequence>
<dbReference type="AlphaFoldDB" id="A0A1H3ZFS4"/>
<dbReference type="STRING" id="525918.SAMN05660964_01161"/>
<reference evidence="1 2" key="1">
    <citation type="submission" date="2016-10" db="EMBL/GenBank/DDBJ databases">
        <authorList>
            <person name="de Groot N.N."/>
        </authorList>
    </citation>
    <scope>NUCLEOTIDE SEQUENCE [LARGE SCALE GENOMIC DNA]</scope>
    <source>
        <strain evidence="1 2">DSM 21228</strain>
    </source>
</reference>
<dbReference type="Proteomes" id="UP000199397">
    <property type="component" value="Unassembled WGS sequence"/>
</dbReference>
<keyword evidence="2" id="KW-1185">Reference proteome</keyword>
<dbReference type="OrthoDB" id="5625557at2"/>
<dbReference type="EMBL" id="FNQP01000005">
    <property type="protein sequence ID" value="SEA22455.1"/>
    <property type="molecule type" value="Genomic_DNA"/>
</dbReference>
<organism evidence="1 2">
    <name type="scientific">Thiothrix caldifontis</name>
    <dbReference type="NCBI Taxonomy" id="525918"/>
    <lineage>
        <taxon>Bacteria</taxon>
        <taxon>Pseudomonadati</taxon>
        <taxon>Pseudomonadota</taxon>
        <taxon>Gammaproteobacteria</taxon>
        <taxon>Thiotrichales</taxon>
        <taxon>Thiotrichaceae</taxon>
        <taxon>Thiothrix</taxon>
    </lineage>
</organism>
<evidence type="ECO:0000313" key="1">
    <source>
        <dbReference type="EMBL" id="SEA22455.1"/>
    </source>
</evidence>
<proteinExistence type="predicted"/>
<protein>
    <recommendedName>
        <fullName evidence="3">SH3 domain-containing protein</fullName>
    </recommendedName>
</protein>
<name>A0A1H3ZFS4_9GAMM</name>
<dbReference type="PROSITE" id="PS51257">
    <property type="entry name" value="PROKAR_LIPOPROTEIN"/>
    <property type="match status" value="1"/>
</dbReference>
<evidence type="ECO:0000313" key="2">
    <source>
        <dbReference type="Proteomes" id="UP000199397"/>
    </source>
</evidence>
<gene>
    <name evidence="1" type="ORF">SAMN05660964_01161</name>
</gene>
<evidence type="ECO:0008006" key="3">
    <source>
        <dbReference type="Google" id="ProtNLM"/>
    </source>
</evidence>
<accession>A0A1H3ZFS4</accession>
<dbReference type="RefSeq" id="WP_093066320.1">
    <property type="nucleotide sequence ID" value="NZ_FNQP01000005.1"/>
</dbReference>